<sequence>MWMHWTLASWSISLSFTRLGRRLTHWALPTYHTPTCWIGRRAQRTLLCRYIHCTLAFRYWRHGHMCLRHPPFTSAGSRQLHPSLVKLEFGDTPFLILFAFTTRRIGDLVEIYPSVGTDGCGRRKLYQHVVSFHQRRITTISAWSPWTGCSYIINAKVLYEHLFIMHST</sequence>
<comment type="caution">
    <text evidence="2">The sequence shown here is derived from an EMBL/GenBank/DDBJ whole genome shotgun (WGS) entry which is preliminary data.</text>
</comment>
<protein>
    <recommendedName>
        <fullName evidence="4">Secreted protein</fullName>
    </recommendedName>
</protein>
<keyword evidence="3" id="KW-1185">Reference proteome</keyword>
<dbReference type="Proteomes" id="UP000813461">
    <property type="component" value="Unassembled WGS sequence"/>
</dbReference>
<evidence type="ECO:0008006" key="4">
    <source>
        <dbReference type="Google" id="ProtNLM"/>
    </source>
</evidence>
<feature type="signal peptide" evidence="1">
    <location>
        <begin position="1"/>
        <end position="22"/>
    </location>
</feature>
<dbReference type="AlphaFoldDB" id="A0A8K0QV66"/>
<evidence type="ECO:0000313" key="2">
    <source>
        <dbReference type="EMBL" id="KAH7070120.1"/>
    </source>
</evidence>
<dbReference type="EMBL" id="JAGMVJ010000028">
    <property type="protein sequence ID" value="KAH7070120.1"/>
    <property type="molecule type" value="Genomic_DNA"/>
</dbReference>
<name>A0A8K0QV66_9PLEO</name>
<keyword evidence="1" id="KW-0732">Signal</keyword>
<organism evidence="2 3">
    <name type="scientific">Paraphoma chrysanthemicola</name>
    <dbReference type="NCBI Taxonomy" id="798071"/>
    <lineage>
        <taxon>Eukaryota</taxon>
        <taxon>Fungi</taxon>
        <taxon>Dikarya</taxon>
        <taxon>Ascomycota</taxon>
        <taxon>Pezizomycotina</taxon>
        <taxon>Dothideomycetes</taxon>
        <taxon>Pleosporomycetidae</taxon>
        <taxon>Pleosporales</taxon>
        <taxon>Pleosporineae</taxon>
        <taxon>Phaeosphaeriaceae</taxon>
        <taxon>Paraphoma</taxon>
    </lineage>
</organism>
<feature type="chain" id="PRO_5035481210" description="Secreted protein" evidence="1">
    <location>
        <begin position="23"/>
        <end position="168"/>
    </location>
</feature>
<evidence type="ECO:0000313" key="3">
    <source>
        <dbReference type="Proteomes" id="UP000813461"/>
    </source>
</evidence>
<accession>A0A8K0QV66</accession>
<evidence type="ECO:0000256" key="1">
    <source>
        <dbReference type="SAM" id="SignalP"/>
    </source>
</evidence>
<reference evidence="2" key="1">
    <citation type="journal article" date="2021" name="Nat. Commun.">
        <title>Genetic determinants of endophytism in the Arabidopsis root mycobiome.</title>
        <authorList>
            <person name="Mesny F."/>
            <person name="Miyauchi S."/>
            <person name="Thiergart T."/>
            <person name="Pickel B."/>
            <person name="Atanasova L."/>
            <person name="Karlsson M."/>
            <person name="Huettel B."/>
            <person name="Barry K.W."/>
            <person name="Haridas S."/>
            <person name="Chen C."/>
            <person name="Bauer D."/>
            <person name="Andreopoulos W."/>
            <person name="Pangilinan J."/>
            <person name="LaButti K."/>
            <person name="Riley R."/>
            <person name="Lipzen A."/>
            <person name="Clum A."/>
            <person name="Drula E."/>
            <person name="Henrissat B."/>
            <person name="Kohler A."/>
            <person name="Grigoriev I.V."/>
            <person name="Martin F.M."/>
            <person name="Hacquard S."/>
        </authorList>
    </citation>
    <scope>NUCLEOTIDE SEQUENCE</scope>
    <source>
        <strain evidence="2">MPI-SDFR-AT-0120</strain>
    </source>
</reference>
<proteinExistence type="predicted"/>
<gene>
    <name evidence="2" type="ORF">FB567DRAFT_220519</name>
</gene>